<dbReference type="Gene3D" id="2.60.40.10">
    <property type="entry name" value="Immunoglobulins"/>
    <property type="match status" value="1"/>
</dbReference>
<dbReference type="InterPro" id="IPR003597">
    <property type="entry name" value="Ig_C1-set"/>
</dbReference>
<protein>
    <recommendedName>
        <fullName evidence="11">Ig-like domain-containing protein</fullName>
    </recommendedName>
</protein>
<dbReference type="GO" id="GO:0005615">
    <property type="term" value="C:extracellular space"/>
    <property type="evidence" value="ECO:0007669"/>
    <property type="project" value="TreeGrafter"/>
</dbReference>
<dbReference type="Ensembl" id="ENSLLET00000015433.1">
    <property type="protein sequence ID" value="ENSLLEP00000014857.1"/>
    <property type="gene ID" value="ENSLLEG00000009210.1"/>
</dbReference>
<dbReference type="InterPro" id="IPR036179">
    <property type="entry name" value="Ig-like_dom_sf"/>
</dbReference>
<keyword evidence="6" id="KW-1015">Disulfide bond</keyword>
<keyword evidence="5 9" id="KW-0472">Membrane</keyword>
<reference evidence="12" key="1">
    <citation type="submission" date="2025-08" db="UniProtKB">
        <authorList>
            <consortium name="Ensembl"/>
        </authorList>
    </citation>
    <scope>IDENTIFICATION</scope>
</reference>
<dbReference type="InterPro" id="IPR050208">
    <property type="entry name" value="MHC_class-I_related"/>
</dbReference>
<dbReference type="OrthoDB" id="8936120at2759"/>
<dbReference type="InterPro" id="IPR003006">
    <property type="entry name" value="Ig/MHC_CS"/>
</dbReference>
<proteinExistence type="inferred from homology"/>
<keyword evidence="4 9" id="KW-1133">Transmembrane helix</keyword>
<dbReference type="PRINTS" id="PR01638">
    <property type="entry name" value="MHCCLASSI"/>
</dbReference>
<keyword evidence="3 10" id="KW-0732">Signal</keyword>
<dbReference type="InterPro" id="IPR007110">
    <property type="entry name" value="Ig-like_dom"/>
</dbReference>
<evidence type="ECO:0000256" key="7">
    <source>
        <dbReference type="ARBA" id="ARBA00023180"/>
    </source>
</evidence>
<feature type="domain" description="Ig-like" evidence="11">
    <location>
        <begin position="199"/>
        <end position="283"/>
    </location>
</feature>
<dbReference type="GeneTree" id="ENSGT01120000271825"/>
<dbReference type="InterPro" id="IPR013783">
    <property type="entry name" value="Ig-like_fold"/>
</dbReference>
<comment type="subcellular location">
    <subcellularLocation>
        <location evidence="1">Membrane</location>
        <topology evidence="1">Single-pass membrane protein</topology>
    </subcellularLocation>
</comment>
<dbReference type="Pfam" id="PF07654">
    <property type="entry name" value="C1-set"/>
    <property type="match status" value="1"/>
</dbReference>
<dbReference type="FunFam" id="2.60.40.10:FF:000204">
    <property type="entry name" value="Major histocompatibility complex, class I-related protein"/>
    <property type="match status" value="1"/>
</dbReference>
<dbReference type="Gene3D" id="3.30.500.10">
    <property type="entry name" value="MHC class I-like antigen recognition-like"/>
    <property type="match status" value="1"/>
</dbReference>
<evidence type="ECO:0000256" key="4">
    <source>
        <dbReference type="ARBA" id="ARBA00022989"/>
    </source>
</evidence>
<accession>A0A8C5MNH8</accession>
<dbReference type="SUPFAM" id="SSF54452">
    <property type="entry name" value="MHC antigen-recognition domain"/>
    <property type="match status" value="1"/>
</dbReference>
<evidence type="ECO:0000256" key="8">
    <source>
        <dbReference type="RuleBase" id="RU004439"/>
    </source>
</evidence>
<dbReference type="SMART" id="SM00407">
    <property type="entry name" value="IGc1"/>
    <property type="match status" value="1"/>
</dbReference>
<evidence type="ECO:0000256" key="3">
    <source>
        <dbReference type="ARBA" id="ARBA00022729"/>
    </source>
</evidence>
<keyword evidence="7" id="KW-0325">Glycoprotein</keyword>
<dbReference type="InterPro" id="IPR037055">
    <property type="entry name" value="MHC_I-like_Ag-recog_sf"/>
</dbReference>
<evidence type="ECO:0000313" key="13">
    <source>
        <dbReference type="Proteomes" id="UP000694569"/>
    </source>
</evidence>
<dbReference type="Pfam" id="PF00129">
    <property type="entry name" value="MHC_I"/>
    <property type="match status" value="1"/>
</dbReference>
<feature type="transmembrane region" description="Helical" evidence="9">
    <location>
        <begin position="295"/>
        <end position="316"/>
    </location>
</feature>
<dbReference type="Proteomes" id="UP000694569">
    <property type="component" value="Unplaced"/>
</dbReference>
<dbReference type="PROSITE" id="PS50835">
    <property type="entry name" value="IG_LIKE"/>
    <property type="match status" value="1"/>
</dbReference>
<evidence type="ECO:0000313" key="12">
    <source>
        <dbReference type="Ensembl" id="ENSLLEP00000014857.1"/>
    </source>
</evidence>
<keyword evidence="13" id="KW-1185">Reference proteome</keyword>
<evidence type="ECO:0000259" key="11">
    <source>
        <dbReference type="PROSITE" id="PS50835"/>
    </source>
</evidence>
<dbReference type="InterPro" id="IPR001039">
    <property type="entry name" value="MHC_I_a_a1/a2"/>
</dbReference>
<dbReference type="PANTHER" id="PTHR16675">
    <property type="entry name" value="MHC CLASS I-RELATED"/>
    <property type="match status" value="1"/>
</dbReference>
<name>A0A8C5MNH8_9ANUR</name>
<sequence length="382" mass="44333">MRGPLLLLLIMGVSGVYSGHSLRHFQTMFTAPEKGRPEYISVFYVDKIQISHYSSDSREVVPTTKWMEKVPPQYWEIETQRSRRNEAELRHTARVEMMRVNHTGGFHIVQWMYGCDLRDDGSSRGYAQFGYDGKDFLILDPEQWVFIPITDLAQITTQRLNSPEERLGERYKNYLHVCIDWLKKHLENGKGVLDRKVRPEVTISGQNVNGVTKLHCQVYGFYPRDVDVNWKRNGLDVPSYERKQILPNTDSTYQIRVTVEVLTNDRDGYSCHVDHASLDQTLTVKWEPQSSSNTLWIVIAVLAGVLAIAAIGFIIWRISSGRKDYAQTDIHRQDGIRTETFPFRRCIFNHLRLQSLSAYERATTTIAVTRLFLFYCIYLIMP</sequence>
<dbReference type="PANTHER" id="PTHR16675:SF286">
    <property type="entry name" value="MHC CLASS I ANTIGEN"/>
    <property type="match status" value="1"/>
</dbReference>
<dbReference type="InterPro" id="IPR011162">
    <property type="entry name" value="MHC_I/II-like_Ag-recog"/>
</dbReference>
<organism evidence="12 13">
    <name type="scientific">Leptobrachium leishanense</name>
    <name type="common">Leishan spiny toad</name>
    <dbReference type="NCBI Taxonomy" id="445787"/>
    <lineage>
        <taxon>Eukaryota</taxon>
        <taxon>Metazoa</taxon>
        <taxon>Chordata</taxon>
        <taxon>Craniata</taxon>
        <taxon>Vertebrata</taxon>
        <taxon>Euteleostomi</taxon>
        <taxon>Amphibia</taxon>
        <taxon>Batrachia</taxon>
        <taxon>Anura</taxon>
        <taxon>Pelobatoidea</taxon>
        <taxon>Megophryidae</taxon>
        <taxon>Leptobrachium</taxon>
    </lineage>
</organism>
<comment type="similarity">
    <text evidence="8">Belongs to the MHC class I family.</text>
</comment>
<evidence type="ECO:0000256" key="1">
    <source>
        <dbReference type="ARBA" id="ARBA00004167"/>
    </source>
</evidence>
<dbReference type="AlphaFoldDB" id="A0A8C5MNH8"/>
<dbReference type="GO" id="GO:0009897">
    <property type="term" value="C:external side of plasma membrane"/>
    <property type="evidence" value="ECO:0007669"/>
    <property type="project" value="TreeGrafter"/>
</dbReference>
<evidence type="ECO:0000256" key="10">
    <source>
        <dbReference type="SAM" id="SignalP"/>
    </source>
</evidence>
<dbReference type="FunFam" id="3.30.500.10:FF:000001">
    <property type="entry name" value="H-2 class I histocompatibility antigen, alpha chain"/>
    <property type="match status" value="1"/>
</dbReference>
<dbReference type="PROSITE" id="PS00290">
    <property type="entry name" value="IG_MHC"/>
    <property type="match status" value="1"/>
</dbReference>
<evidence type="ECO:0000256" key="9">
    <source>
        <dbReference type="SAM" id="Phobius"/>
    </source>
</evidence>
<dbReference type="SUPFAM" id="SSF48726">
    <property type="entry name" value="Immunoglobulin"/>
    <property type="match status" value="1"/>
</dbReference>
<feature type="chain" id="PRO_5034391173" description="Ig-like domain-containing protein" evidence="10">
    <location>
        <begin position="19"/>
        <end position="382"/>
    </location>
</feature>
<evidence type="ECO:0000256" key="6">
    <source>
        <dbReference type="ARBA" id="ARBA00023157"/>
    </source>
</evidence>
<evidence type="ECO:0000256" key="5">
    <source>
        <dbReference type="ARBA" id="ARBA00023136"/>
    </source>
</evidence>
<dbReference type="InterPro" id="IPR011161">
    <property type="entry name" value="MHC_I-like_Ag-recog"/>
</dbReference>
<evidence type="ECO:0000256" key="2">
    <source>
        <dbReference type="ARBA" id="ARBA00022692"/>
    </source>
</evidence>
<dbReference type="GO" id="GO:0006955">
    <property type="term" value="P:immune response"/>
    <property type="evidence" value="ECO:0007669"/>
    <property type="project" value="TreeGrafter"/>
</dbReference>
<reference evidence="12" key="2">
    <citation type="submission" date="2025-09" db="UniProtKB">
        <authorList>
            <consortium name="Ensembl"/>
        </authorList>
    </citation>
    <scope>IDENTIFICATION</scope>
</reference>
<feature type="signal peptide" evidence="10">
    <location>
        <begin position="1"/>
        <end position="18"/>
    </location>
</feature>
<keyword evidence="2 9" id="KW-0812">Transmembrane</keyword>